<evidence type="ECO:0000313" key="3">
    <source>
        <dbReference type="Proteomes" id="UP000483672"/>
    </source>
</evidence>
<comment type="caution">
    <text evidence="2">The sequence shown here is derived from an EMBL/GenBank/DDBJ whole genome shotgun (WGS) entry which is preliminary data.</text>
</comment>
<dbReference type="Proteomes" id="UP000483672">
    <property type="component" value="Unassembled WGS sequence"/>
</dbReference>
<keyword evidence="1" id="KW-1133">Transmembrane helix</keyword>
<organism evidence="2 3">
    <name type="scientific">Orbilia oligospora</name>
    <name type="common">Nematode-trapping fungus</name>
    <name type="synonym">Arthrobotrys oligospora</name>
    <dbReference type="NCBI Taxonomy" id="2813651"/>
    <lineage>
        <taxon>Eukaryota</taxon>
        <taxon>Fungi</taxon>
        <taxon>Dikarya</taxon>
        <taxon>Ascomycota</taxon>
        <taxon>Pezizomycotina</taxon>
        <taxon>Orbiliomycetes</taxon>
        <taxon>Orbiliales</taxon>
        <taxon>Orbiliaceae</taxon>
        <taxon>Orbilia</taxon>
    </lineage>
</organism>
<dbReference type="AlphaFoldDB" id="A0A6G1MLZ3"/>
<proteinExistence type="predicted"/>
<keyword evidence="1" id="KW-0472">Membrane</keyword>
<feature type="transmembrane region" description="Helical" evidence="1">
    <location>
        <begin position="118"/>
        <end position="136"/>
    </location>
</feature>
<reference evidence="2 3" key="1">
    <citation type="submission" date="2019-06" db="EMBL/GenBank/DDBJ databases">
        <authorList>
            <person name="Palmer J.M."/>
        </authorList>
    </citation>
    <scope>NUCLEOTIDE SEQUENCE [LARGE SCALE GENOMIC DNA]</scope>
    <source>
        <strain evidence="2 3">TWF191</strain>
    </source>
</reference>
<evidence type="ECO:0000256" key="1">
    <source>
        <dbReference type="SAM" id="Phobius"/>
    </source>
</evidence>
<dbReference type="EMBL" id="WIPF01000002">
    <property type="protein sequence ID" value="KAF3231922.1"/>
    <property type="molecule type" value="Genomic_DNA"/>
</dbReference>
<evidence type="ECO:0000313" key="2">
    <source>
        <dbReference type="EMBL" id="KAF3231922.1"/>
    </source>
</evidence>
<gene>
    <name evidence="2" type="ORF">TWF191_003898</name>
</gene>
<keyword evidence="1" id="KW-0812">Transmembrane</keyword>
<accession>A0A6G1MLZ3</accession>
<name>A0A6G1MLZ3_ORBOL</name>
<protein>
    <submittedName>
        <fullName evidence="2">Uncharacterized protein</fullName>
    </submittedName>
</protein>
<sequence length="168" mass="19393">MPILLHENDTSVSDDDQAASVTSTELENYLEDMRNDIKEMRNFMDLELREAIKNEIKEIRDQMDLGLMEAIKNEIKEIRDHMDLGLREAIESEMKVRNCLNDAVLSIKKNFRGLKADFHVLIFMLCIGMFIILMMLSNINTDLGTVHKISIETTDFIFKVRQVLAGVL</sequence>